<keyword evidence="2" id="KW-0326">Glycosidase</keyword>
<protein>
    <submittedName>
        <fullName evidence="5">Glycoside hydrolase family 20 zincin-like fold domain-containing protein</fullName>
    </submittedName>
</protein>
<dbReference type="EMBL" id="JARVCO010000012">
    <property type="protein sequence ID" value="MDZ8120245.1"/>
    <property type="molecule type" value="Genomic_DNA"/>
</dbReference>
<keyword evidence="3" id="KW-0732">Signal</keyword>
<dbReference type="Pfam" id="PF02838">
    <property type="entry name" value="Glyco_hydro_20b"/>
    <property type="match status" value="1"/>
</dbReference>
<name>A0ABU5N1C9_9BACT</name>
<accession>A0ABU5N1C9</accession>
<reference evidence="5 6" key="1">
    <citation type="journal article" date="2024" name="Appl. Environ. Microbiol.">
        <title>Pontiella agarivorans sp. nov., a novel marine anaerobic bacterium capable of degrading macroalgal polysaccharides and fixing nitrogen.</title>
        <authorList>
            <person name="Liu N."/>
            <person name="Kivenson V."/>
            <person name="Peng X."/>
            <person name="Cui Z."/>
            <person name="Lankiewicz T.S."/>
            <person name="Gosselin K.M."/>
            <person name="English C.J."/>
            <person name="Blair E.M."/>
            <person name="O'Malley M.A."/>
            <person name="Valentine D.L."/>
        </authorList>
    </citation>
    <scope>NUCLEOTIDE SEQUENCE [LARGE SCALE GENOMIC DNA]</scope>
    <source>
        <strain evidence="5 6">NLcol2</strain>
    </source>
</reference>
<evidence type="ECO:0000313" key="5">
    <source>
        <dbReference type="EMBL" id="MDZ8120245.1"/>
    </source>
</evidence>
<dbReference type="InterPro" id="IPR015882">
    <property type="entry name" value="HEX_bac_N"/>
</dbReference>
<keyword evidence="6" id="KW-1185">Reference proteome</keyword>
<dbReference type="Proteomes" id="UP001290861">
    <property type="component" value="Unassembled WGS sequence"/>
</dbReference>
<evidence type="ECO:0000256" key="3">
    <source>
        <dbReference type="SAM" id="SignalP"/>
    </source>
</evidence>
<dbReference type="SUPFAM" id="SSF55545">
    <property type="entry name" value="beta-N-acetylhexosaminidase-like domain"/>
    <property type="match status" value="1"/>
</dbReference>
<gene>
    <name evidence="5" type="ORF">P9H32_16565</name>
</gene>
<keyword evidence="1" id="KW-0378">Hydrolase</keyword>
<dbReference type="RefSeq" id="WP_322610019.1">
    <property type="nucleotide sequence ID" value="NZ_JARVCO010000012.1"/>
</dbReference>
<dbReference type="InterPro" id="IPR029018">
    <property type="entry name" value="Hex-like_dom2"/>
</dbReference>
<evidence type="ECO:0000256" key="1">
    <source>
        <dbReference type="ARBA" id="ARBA00022801"/>
    </source>
</evidence>
<comment type="caution">
    <text evidence="5">The sequence shown here is derived from an EMBL/GenBank/DDBJ whole genome shotgun (WGS) entry which is preliminary data.</text>
</comment>
<evidence type="ECO:0000313" key="6">
    <source>
        <dbReference type="Proteomes" id="UP001290861"/>
    </source>
</evidence>
<feature type="domain" description="Beta-hexosaminidase bacterial type N-terminal" evidence="4">
    <location>
        <begin position="22"/>
        <end position="104"/>
    </location>
</feature>
<sequence>MKQILKKIILGCLLLCSVGCAKEDVRIVVPENAGPIEQIAAAELAEALGELYPKKRFTISSRAGSRQTILLAADGSGEAEGYVVSHDGNTARIIGADPQGMMYASAEYWKSWATACL</sequence>
<proteinExistence type="predicted"/>
<feature type="signal peptide" evidence="3">
    <location>
        <begin position="1"/>
        <end position="21"/>
    </location>
</feature>
<dbReference type="Gene3D" id="3.30.379.10">
    <property type="entry name" value="Chitobiase/beta-hexosaminidase domain 2-like"/>
    <property type="match status" value="1"/>
</dbReference>
<evidence type="ECO:0000256" key="2">
    <source>
        <dbReference type="ARBA" id="ARBA00023295"/>
    </source>
</evidence>
<evidence type="ECO:0000259" key="4">
    <source>
        <dbReference type="Pfam" id="PF02838"/>
    </source>
</evidence>
<feature type="chain" id="PRO_5046905519" evidence="3">
    <location>
        <begin position="22"/>
        <end position="117"/>
    </location>
</feature>
<organism evidence="5 6">
    <name type="scientific">Pontiella agarivorans</name>
    <dbReference type="NCBI Taxonomy" id="3038953"/>
    <lineage>
        <taxon>Bacteria</taxon>
        <taxon>Pseudomonadati</taxon>
        <taxon>Kiritimatiellota</taxon>
        <taxon>Kiritimatiellia</taxon>
        <taxon>Kiritimatiellales</taxon>
        <taxon>Pontiellaceae</taxon>
        <taxon>Pontiella</taxon>
    </lineage>
</organism>